<evidence type="ECO:0000313" key="2">
    <source>
        <dbReference type="EMBL" id="TVU19148.1"/>
    </source>
</evidence>
<keyword evidence="3" id="KW-1185">Reference proteome</keyword>
<evidence type="ECO:0000313" key="3">
    <source>
        <dbReference type="Proteomes" id="UP000324897"/>
    </source>
</evidence>
<feature type="compositionally biased region" description="Low complexity" evidence="1">
    <location>
        <begin position="35"/>
        <end position="50"/>
    </location>
</feature>
<name>A0A5J9U7B0_9POAL</name>
<feature type="non-terminal residue" evidence="2">
    <location>
        <position position="1"/>
    </location>
</feature>
<dbReference type="AlphaFoldDB" id="A0A5J9U7B0"/>
<organism evidence="2 3">
    <name type="scientific">Eragrostis curvula</name>
    <name type="common">weeping love grass</name>
    <dbReference type="NCBI Taxonomy" id="38414"/>
    <lineage>
        <taxon>Eukaryota</taxon>
        <taxon>Viridiplantae</taxon>
        <taxon>Streptophyta</taxon>
        <taxon>Embryophyta</taxon>
        <taxon>Tracheophyta</taxon>
        <taxon>Spermatophyta</taxon>
        <taxon>Magnoliopsida</taxon>
        <taxon>Liliopsida</taxon>
        <taxon>Poales</taxon>
        <taxon>Poaceae</taxon>
        <taxon>PACMAD clade</taxon>
        <taxon>Chloridoideae</taxon>
        <taxon>Eragrostideae</taxon>
        <taxon>Eragrostidinae</taxon>
        <taxon>Eragrostis</taxon>
    </lineage>
</organism>
<proteinExistence type="predicted"/>
<dbReference type="Proteomes" id="UP000324897">
    <property type="component" value="Chromosome 7"/>
</dbReference>
<dbReference type="Gramene" id="TVU19148">
    <property type="protein sequence ID" value="TVU19148"/>
    <property type="gene ID" value="EJB05_35284"/>
</dbReference>
<evidence type="ECO:0000256" key="1">
    <source>
        <dbReference type="SAM" id="MobiDB-lite"/>
    </source>
</evidence>
<protein>
    <submittedName>
        <fullName evidence="2">Uncharacterized protein</fullName>
    </submittedName>
</protein>
<reference evidence="2 3" key="1">
    <citation type="journal article" date="2019" name="Sci. Rep.">
        <title>A high-quality genome of Eragrostis curvula grass provides insights into Poaceae evolution and supports new strategies to enhance forage quality.</title>
        <authorList>
            <person name="Carballo J."/>
            <person name="Santos B.A.C.M."/>
            <person name="Zappacosta D."/>
            <person name="Garbus I."/>
            <person name="Selva J.P."/>
            <person name="Gallo C.A."/>
            <person name="Diaz A."/>
            <person name="Albertini E."/>
            <person name="Caccamo M."/>
            <person name="Echenique V."/>
        </authorList>
    </citation>
    <scope>NUCLEOTIDE SEQUENCE [LARGE SCALE GENOMIC DNA]</scope>
    <source>
        <strain evidence="3">cv. Victoria</strain>
        <tissue evidence="2">Leaf</tissue>
    </source>
</reference>
<gene>
    <name evidence="2" type="ORF">EJB05_35284</name>
</gene>
<sequence length="148" mass="15335">MGCCIDPASGNDDDMARLAAASGNPPGSSPAVETAPASSEQPAASEAAAAMGRSIGGGPDAARCPAAAPGTKARSSARVTRDLVTRRCSTGPNERKPVIGRITSLEEALRNFEARRGGCIIRPEERETNSSGYKLMKEISCMCQGWPK</sequence>
<feature type="region of interest" description="Disordered" evidence="1">
    <location>
        <begin position="1"/>
        <end position="82"/>
    </location>
</feature>
<dbReference type="EMBL" id="RWGY01000029">
    <property type="protein sequence ID" value="TVU19148.1"/>
    <property type="molecule type" value="Genomic_DNA"/>
</dbReference>
<accession>A0A5J9U7B0</accession>
<comment type="caution">
    <text evidence="2">The sequence shown here is derived from an EMBL/GenBank/DDBJ whole genome shotgun (WGS) entry which is preliminary data.</text>
</comment>